<dbReference type="PANTHER" id="PTHR43702:SF3">
    <property type="entry name" value="PROTEIN TSGA"/>
    <property type="match status" value="1"/>
</dbReference>
<dbReference type="Gene3D" id="1.20.1250.20">
    <property type="entry name" value="MFS general substrate transporter like domains"/>
    <property type="match status" value="2"/>
</dbReference>
<feature type="transmembrane region" description="Helical" evidence="3">
    <location>
        <begin position="257"/>
        <end position="274"/>
    </location>
</feature>
<feature type="transmembrane region" description="Helical" evidence="3">
    <location>
        <begin position="337"/>
        <end position="359"/>
    </location>
</feature>
<dbReference type="PANTHER" id="PTHR43702">
    <property type="entry name" value="L-FUCOSE-PROTON SYMPORTER"/>
    <property type="match status" value="1"/>
</dbReference>
<keyword evidence="5" id="KW-1185">Reference proteome</keyword>
<evidence type="ECO:0000256" key="3">
    <source>
        <dbReference type="SAM" id="Phobius"/>
    </source>
</evidence>
<feature type="transmembrane region" description="Helical" evidence="3">
    <location>
        <begin position="294"/>
        <end position="317"/>
    </location>
</feature>
<feature type="transmembrane region" description="Helical" evidence="3">
    <location>
        <begin position="442"/>
        <end position="464"/>
    </location>
</feature>
<name>A0A1H8JPC9_9BACT</name>
<accession>A0A1H8JPC9</accession>
<feature type="transmembrane region" description="Helical" evidence="3">
    <location>
        <begin position="476"/>
        <end position="495"/>
    </location>
</feature>
<dbReference type="GO" id="GO:0005886">
    <property type="term" value="C:plasma membrane"/>
    <property type="evidence" value="ECO:0007669"/>
    <property type="project" value="UniProtKB-SubCell"/>
</dbReference>
<sequence length="541" mass="57170">MAEQSKQGTHPSFSVLVLVFFFWGFVAASNSIFIPFCKAHFDLTQLESQLIDFAFYGAYFIGSLLLYLFSAIRGVDILNKIGYQKGIIYGLLISVVGAAALIGAVNLGNGMANKSGAFYLILGAFFIVALGFSLQQTAANPFAILLGDPSKGTHRLNLAGGVNSFGTTIGPIIVSMLLFGSAQGGDASKTDISKINTLYILLIVLFLVAAGIFALVKMPKTTGDEHFEKSSKASGALVAITAMFVLIVIGITTQNALPFFIAGIVGILVILFYAKTASQKNGDGWGAMKYPQLVLGMIAIFVYVGVEVSVASNMGALLKHPGFLTPEGLAESQIDPYISLFWGSLMIGRWTGAITVFNVSKATRKLLFVIVPFIAYGVILGANAWKGNDISALYPYAGVIVIQIIGFFAGQEKPAKTLMIFGLLGVAGMVVGLLTTGAVATFAFVSGGLFCSVMWPSIFSLSIAGLGKYTSQASSFLVMMILGGSLIPPVQGGLADTSLGIHASYIIPALCFAYLAFFAFRVKTILKSQGIDYESAISSGH</sequence>
<dbReference type="Proteomes" id="UP000198984">
    <property type="component" value="Unassembled WGS sequence"/>
</dbReference>
<keyword evidence="3" id="KW-1133">Transmembrane helix</keyword>
<gene>
    <name evidence="4" type="ORF">SAMN04488505_11397</name>
</gene>
<keyword evidence="3" id="KW-0472">Membrane</keyword>
<organism evidence="4 5">
    <name type="scientific">Chitinophaga rupis</name>
    <dbReference type="NCBI Taxonomy" id="573321"/>
    <lineage>
        <taxon>Bacteria</taxon>
        <taxon>Pseudomonadati</taxon>
        <taxon>Bacteroidota</taxon>
        <taxon>Chitinophagia</taxon>
        <taxon>Chitinophagales</taxon>
        <taxon>Chitinophagaceae</taxon>
        <taxon>Chitinophaga</taxon>
    </lineage>
</organism>
<protein>
    <submittedName>
        <fullName evidence="4">MFS transporter, FHS family, L-fucose permease</fullName>
    </submittedName>
</protein>
<reference evidence="4 5" key="1">
    <citation type="submission" date="2016-10" db="EMBL/GenBank/DDBJ databases">
        <authorList>
            <person name="de Groot N.N."/>
        </authorList>
    </citation>
    <scope>NUCLEOTIDE SEQUENCE [LARGE SCALE GENOMIC DNA]</scope>
    <source>
        <strain evidence="4 5">DSM 21039</strain>
    </source>
</reference>
<feature type="transmembrane region" description="Helical" evidence="3">
    <location>
        <begin position="391"/>
        <end position="410"/>
    </location>
</feature>
<feature type="transmembrane region" description="Helical" evidence="3">
    <location>
        <begin position="12"/>
        <end position="33"/>
    </location>
</feature>
<comment type="subcellular location">
    <subcellularLocation>
        <location evidence="1">Cell inner membrane</location>
        <topology evidence="1">Multi-pass membrane protein</topology>
    </subcellularLocation>
</comment>
<dbReference type="InterPro" id="IPR036259">
    <property type="entry name" value="MFS_trans_sf"/>
</dbReference>
<feature type="transmembrane region" description="Helical" evidence="3">
    <location>
        <begin position="117"/>
        <end position="135"/>
    </location>
</feature>
<dbReference type="SUPFAM" id="SSF103473">
    <property type="entry name" value="MFS general substrate transporter"/>
    <property type="match status" value="1"/>
</dbReference>
<dbReference type="OrthoDB" id="9786665at2"/>
<dbReference type="EMBL" id="FOBB01000013">
    <property type="protein sequence ID" value="SEN82217.1"/>
    <property type="molecule type" value="Genomic_DNA"/>
</dbReference>
<evidence type="ECO:0000313" key="4">
    <source>
        <dbReference type="EMBL" id="SEN82217.1"/>
    </source>
</evidence>
<feature type="transmembrane region" description="Helical" evidence="3">
    <location>
        <begin position="156"/>
        <end position="178"/>
    </location>
</feature>
<dbReference type="STRING" id="573321.SAMN04488505_11397"/>
<proteinExistence type="predicted"/>
<dbReference type="InterPro" id="IPR050375">
    <property type="entry name" value="MFS_TsgA-like"/>
</dbReference>
<feature type="transmembrane region" description="Helical" evidence="3">
    <location>
        <begin position="417"/>
        <end position="436"/>
    </location>
</feature>
<keyword evidence="2" id="KW-1003">Cell membrane</keyword>
<feature type="transmembrane region" description="Helical" evidence="3">
    <location>
        <begin position="53"/>
        <end position="75"/>
    </location>
</feature>
<dbReference type="RefSeq" id="WP_089921058.1">
    <property type="nucleotide sequence ID" value="NZ_FOBB01000013.1"/>
</dbReference>
<feature type="transmembrane region" description="Helical" evidence="3">
    <location>
        <begin position="87"/>
        <end position="105"/>
    </location>
</feature>
<evidence type="ECO:0000256" key="1">
    <source>
        <dbReference type="ARBA" id="ARBA00004429"/>
    </source>
</evidence>
<feature type="transmembrane region" description="Helical" evidence="3">
    <location>
        <begin position="230"/>
        <end position="251"/>
    </location>
</feature>
<feature type="transmembrane region" description="Helical" evidence="3">
    <location>
        <begin position="501"/>
        <end position="520"/>
    </location>
</feature>
<dbReference type="AlphaFoldDB" id="A0A1H8JPC9"/>
<evidence type="ECO:0000256" key="2">
    <source>
        <dbReference type="ARBA" id="ARBA00022475"/>
    </source>
</evidence>
<feature type="transmembrane region" description="Helical" evidence="3">
    <location>
        <begin position="198"/>
        <end position="218"/>
    </location>
</feature>
<keyword evidence="3" id="KW-0812">Transmembrane</keyword>
<evidence type="ECO:0000313" key="5">
    <source>
        <dbReference type="Proteomes" id="UP000198984"/>
    </source>
</evidence>
<feature type="transmembrane region" description="Helical" evidence="3">
    <location>
        <begin position="366"/>
        <end position="385"/>
    </location>
</feature>